<dbReference type="SUPFAM" id="SSF51735">
    <property type="entry name" value="NAD(P)-binding Rossmann-fold domains"/>
    <property type="match status" value="1"/>
</dbReference>
<dbReference type="KEGG" id="hti:HTIA_0964"/>
<dbReference type="Proteomes" id="UP000003861">
    <property type="component" value="Unassembled WGS sequence"/>
</dbReference>
<dbReference type="RefSeq" id="WP_008524423.1">
    <property type="nucleotide sequence ID" value="NC_021921.1"/>
</dbReference>
<evidence type="ECO:0000313" key="5">
    <source>
        <dbReference type="Proteomes" id="UP000003861"/>
    </source>
</evidence>
<keyword evidence="6" id="KW-1185">Reference proteome</keyword>
<dbReference type="EMBL" id="AFNT02000046">
    <property type="protein sequence ID" value="ERJ05031.1"/>
    <property type="molecule type" value="Genomic_DNA"/>
</dbReference>
<dbReference type="GeneID" id="23800475"/>
<dbReference type="PATRIC" id="fig|1033806.12.peg.956"/>
<dbReference type="HOGENOM" id="CLU_007383_1_7_2"/>
<dbReference type="EC" id="5.1.3.2" evidence="3 4"/>
<name>F7PGL1_9EURY</name>
<dbReference type="OrthoDB" id="4907at2157"/>
<dbReference type="InterPro" id="IPR036291">
    <property type="entry name" value="NAD(P)-bd_dom_sf"/>
</dbReference>
<evidence type="ECO:0000313" key="3">
    <source>
        <dbReference type="EMBL" id="CCQ33102.1"/>
    </source>
</evidence>
<reference evidence="3 6" key="3">
    <citation type="journal article" date="2014" name="Environ. Microbiol.">
        <title>Halorhabdus tiamatea: proteogenomics and glycosidase activity measurements identify the first cultivated euryarchaeon from a deep-sea anoxic brine lake as potential polysaccharide degrader.</title>
        <authorList>
            <person name="Werner J."/>
            <person name="Ferrer M."/>
            <person name="Michel G."/>
            <person name="Mann A.J."/>
            <person name="Huang S."/>
            <person name="Juarez S."/>
            <person name="Ciordia S."/>
            <person name="Albar J.P."/>
            <person name="Alcaide M."/>
            <person name="La Cono V."/>
            <person name="Yakimov M.M."/>
            <person name="Antunes A."/>
            <person name="Taborda M."/>
            <person name="Da Costa M.S."/>
            <person name="Amann R.I."/>
            <person name="Gloeckner F.O."/>
            <person name="Golyshina O.V."/>
            <person name="Golyshin P.N."/>
            <person name="Teeling H."/>
        </authorList>
    </citation>
    <scope>NUCLEOTIDE SEQUENCE [LARGE SCALE GENOMIC DNA]</scope>
    <source>
        <strain evidence="6">SARL4B</strain>
        <strain evidence="3">Type strain: SARL4B</strain>
    </source>
</reference>
<organism evidence="4 5">
    <name type="scientific">Halorhabdus tiamatea SARL4B</name>
    <dbReference type="NCBI Taxonomy" id="1033806"/>
    <lineage>
        <taxon>Archaea</taxon>
        <taxon>Methanobacteriati</taxon>
        <taxon>Methanobacteriota</taxon>
        <taxon>Stenosarchaea group</taxon>
        <taxon>Halobacteria</taxon>
        <taxon>Halobacteriales</taxon>
        <taxon>Haloarculaceae</taxon>
        <taxon>Halorhabdus</taxon>
    </lineage>
</organism>
<protein>
    <submittedName>
        <fullName evidence="4">NAD-dependent epimerase-dehydratase protein</fullName>
        <ecNumber evidence="3 4">5.1.3.2</ecNumber>
    </submittedName>
    <submittedName>
        <fullName evidence="3">UDP-glucose 4-epimerase</fullName>
    </submittedName>
</protein>
<dbReference type="Gene3D" id="3.40.50.720">
    <property type="entry name" value="NAD(P)-binding Rossmann-like Domain"/>
    <property type="match status" value="1"/>
</dbReference>
<evidence type="ECO:0000313" key="6">
    <source>
        <dbReference type="Proteomes" id="UP000015381"/>
    </source>
</evidence>
<evidence type="ECO:0000256" key="1">
    <source>
        <dbReference type="ARBA" id="ARBA00007637"/>
    </source>
</evidence>
<proteinExistence type="inferred from homology"/>
<dbReference type="GO" id="GO:0003978">
    <property type="term" value="F:UDP-glucose 4-epimerase activity"/>
    <property type="evidence" value="ECO:0007669"/>
    <property type="project" value="UniProtKB-EC"/>
</dbReference>
<evidence type="ECO:0000259" key="2">
    <source>
        <dbReference type="Pfam" id="PF01370"/>
    </source>
</evidence>
<sequence length="332" mass="36527">MTEDASFDPDEPLSIAVTGAAGFIGSRVVDRLQHAHPDWELTAIDNFYLGDVREIGDVTVEHVDIRDRDRLEDALAGSDIVMHLAAVSGVDDCTENADLAYETNVVGTHNVAWFCRQRGAALVFPFSMAVLGDPESFPITVEQPRDPMNWYGRTKVLGEQAIETYADGAFPAHLFLKSNLYGSHHIGDQTVSKGTVINFFLGRLLEGETLTVYEPGTQARNYIHVKDVARAYVRSAERLAEQLAAGETGVERYEIASDEDPSIMTVAERIQSIAGEYGLDADVELVENPRAGDETLVSAFGVDTSAARETLGWEVRHTIEETVRGRLDRQLD</sequence>
<dbReference type="Proteomes" id="UP000015381">
    <property type="component" value="Chromosome I"/>
</dbReference>
<dbReference type="eggNOG" id="arCOG01376">
    <property type="taxonomic scope" value="Archaea"/>
</dbReference>
<gene>
    <name evidence="4" type="ORF">HLRTI_002971</name>
    <name evidence="3" type="ORF">HTIA_0964</name>
</gene>
<dbReference type="InterPro" id="IPR001509">
    <property type="entry name" value="Epimerase_deHydtase"/>
</dbReference>
<comment type="similarity">
    <text evidence="1">Belongs to the NAD(P)-dependent epimerase/dehydratase family.</text>
</comment>
<feature type="domain" description="NAD-dependent epimerase/dehydratase" evidence="2">
    <location>
        <begin position="15"/>
        <end position="241"/>
    </location>
</feature>
<dbReference type="PANTHER" id="PTHR43000">
    <property type="entry name" value="DTDP-D-GLUCOSE 4,6-DEHYDRATASE-RELATED"/>
    <property type="match status" value="1"/>
</dbReference>
<dbReference type="STRING" id="1033806.HTIA_0964"/>
<dbReference type="Pfam" id="PF01370">
    <property type="entry name" value="Epimerase"/>
    <property type="match status" value="1"/>
</dbReference>
<keyword evidence="4" id="KW-0413">Isomerase</keyword>
<reference evidence="4 5" key="1">
    <citation type="journal article" date="2011" name="J. Bacteriol.">
        <title>Genome sequence of Halorhabdus tiamatea, the first archaeon isolated from a deep-sea anoxic brine lake.</title>
        <authorList>
            <person name="Antunes A."/>
            <person name="Alam I."/>
            <person name="Bajic V.B."/>
            <person name="Stingl U."/>
        </authorList>
    </citation>
    <scope>NUCLEOTIDE SEQUENCE [LARGE SCALE GENOMIC DNA]</scope>
    <source>
        <strain evidence="4 5">SARL4B</strain>
    </source>
</reference>
<reference evidence="4 5" key="2">
    <citation type="journal article" date="2013" name="PLoS ONE">
        <title>INDIGO - INtegrated Data Warehouse of MIcrobial GenOmes with Examples from the Red Sea Extremophiles.</title>
        <authorList>
            <person name="Alam I."/>
            <person name="Antunes A."/>
            <person name="Kamau A.A."/>
            <person name="Ba Alawi W."/>
            <person name="Kalkatawi M."/>
            <person name="Stingl U."/>
            <person name="Bajic V.B."/>
        </authorList>
    </citation>
    <scope>NUCLEOTIDE SEQUENCE [LARGE SCALE GENOMIC DNA]</scope>
    <source>
        <strain evidence="4 5">SARL4B</strain>
    </source>
</reference>
<dbReference type="AlphaFoldDB" id="F7PGL1"/>
<accession>F7PGL1</accession>
<evidence type="ECO:0000313" key="4">
    <source>
        <dbReference type="EMBL" id="ERJ05031.1"/>
    </source>
</evidence>
<dbReference type="EMBL" id="HF571520">
    <property type="protein sequence ID" value="CCQ33102.1"/>
    <property type="molecule type" value="Genomic_DNA"/>
</dbReference>